<keyword evidence="1" id="KW-1133">Transmembrane helix</keyword>
<protein>
    <submittedName>
        <fullName evidence="2">RDD domain containing protein</fullName>
    </submittedName>
</protein>
<evidence type="ECO:0000313" key="2">
    <source>
        <dbReference type="EMBL" id="CUR55687.1"/>
    </source>
</evidence>
<keyword evidence="1" id="KW-0812">Transmembrane</keyword>
<feature type="transmembrane region" description="Helical" evidence="1">
    <location>
        <begin position="12"/>
        <end position="29"/>
    </location>
</feature>
<proteinExistence type="predicted"/>
<dbReference type="EMBL" id="CZKA01000023">
    <property type="protein sequence ID" value="CUR55687.1"/>
    <property type="molecule type" value="Genomic_DNA"/>
</dbReference>
<reference evidence="2" key="1">
    <citation type="submission" date="2015-08" db="EMBL/GenBank/DDBJ databases">
        <authorList>
            <person name="Babu N.S."/>
            <person name="Beckwith C.J."/>
            <person name="Beseler K.G."/>
            <person name="Brison A."/>
            <person name="Carone J.V."/>
            <person name="Caskin T.P."/>
            <person name="Diamond M."/>
            <person name="Durham M.E."/>
            <person name="Foxe J.M."/>
            <person name="Go M."/>
            <person name="Henderson B.A."/>
            <person name="Jones I.B."/>
            <person name="McGettigan J.A."/>
            <person name="Micheletti S.J."/>
            <person name="Nasrallah M.E."/>
            <person name="Ortiz D."/>
            <person name="Piller C.R."/>
            <person name="Privatt S.R."/>
            <person name="Schneider S.L."/>
            <person name="Sharp S."/>
            <person name="Smith T.C."/>
            <person name="Stanton J.D."/>
            <person name="Ullery H.E."/>
            <person name="Wilson R.J."/>
            <person name="Serrano M.G."/>
            <person name="Buck G."/>
            <person name="Lee V."/>
            <person name="Wang Y."/>
            <person name="Carvalho R."/>
            <person name="Voegtly L."/>
            <person name="Shi R."/>
            <person name="Duckworth R."/>
            <person name="Johnson A."/>
            <person name="Loviza R."/>
            <person name="Walstead R."/>
            <person name="Shah Z."/>
            <person name="Kiflezghi M."/>
            <person name="Wade K."/>
            <person name="Ball S.L."/>
            <person name="Bradley K.W."/>
            <person name="Asai D.J."/>
            <person name="Bowman C.A."/>
            <person name="Russell D.A."/>
            <person name="Pope W.H."/>
            <person name="Jacobs-Sera D."/>
            <person name="Hendrix R.W."/>
            <person name="Hatfull G.F."/>
        </authorList>
    </citation>
    <scope>NUCLEOTIDE SEQUENCE</scope>
</reference>
<dbReference type="AlphaFoldDB" id="A0A2P2C0Y5"/>
<organism evidence="2">
    <name type="scientific">metagenome</name>
    <dbReference type="NCBI Taxonomy" id="256318"/>
    <lineage>
        <taxon>unclassified sequences</taxon>
        <taxon>metagenomes</taxon>
    </lineage>
</organism>
<feature type="transmembrane region" description="Helical" evidence="1">
    <location>
        <begin position="35"/>
        <end position="55"/>
    </location>
</feature>
<keyword evidence="1" id="KW-0472">Membrane</keyword>
<feature type="transmembrane region" description="Helical" evidence="1">
    <location>
        <begin position="76"/>
        <end position="95"/>
    </location>
</feature>
<sequence>MPPTASWPRRILALFVDWFACTLVARLLFGDALWGPLGVFVVEATLLTALLGGSFGQLVTGLRVVRVDGSGQPMNLLGSFIRSLLIAVVVPPLVFRPDGRGLHDLAVGSAAVRMADLRRP</sequence>
<evidence type="ECO:0000256" key="1">
    <source>
        <dbReference type="SAM" id="Phobius"/>
    </source>
</evidence>
<name>A0A2P2C0Y5_9ZZZZ</name>
<accession>A0A2P2C0Y5</accession>
<gene>
    <name evidence="2" type="ORF">NOCA230019</name>
</gene>